<feature type="compositionally biased region" description="Basic and acidic residues" evidence="6">
    <location>
        <begin position="489"/>
        <end position="499"/>
    </location>
</feature>
<comment type="caution">
    <text evidence="9">The sequence shown here is derived from an EMBL/GenBank/DDBJ whole genome shotgun (WGS) entry which is preliminary data.</text>
</comment>
<keyword evidence="4" id="KW-0233">DNA recombination</keyword>
<dbReference type="Gene3D" id="1.10.443.10">
    <property type="entry name" value="Intergrase catalytic core"/>
    <property type="match status" value="1"/>
</dbReference>
<dbReference type="CDD" id="cd01189">
    <property type="entry name" value="INT_ICEBs1_C_like"/>
    <property type="match status" value="1"/>
</dbReference>
<feature type="domain" description="Tyr recombinase" evidence="7">
    <location>
        <begin position="280"/>
        <end position="478"/>
    </location>
</feature>
<feature type="domain" description="Core-binding (CB)" evidence="8">
    <location>
        <begin position="100"/>
        <end position="193"/>
    </location>
</feature>
<accession>A0ABP6S9H1</accession>
<comment type="similarity">
    <text evidence="1">Belongs to the 'phage' integrase family.</text>
</comment>
<evidence type="ECO:0000259" key="7">
    <source>
        <dbReference type="PROSITE" id="PS51898"/>
    </source>
</evidence>
<dbReference type="InterPro" id="IPR010998">
    <property type="entry name" value="Integrase_recombinase_N"/>
</dbReference>
<protein>
    <submittedName>
        <fullName evidence="9">Tyrosine-type recombinase/integrase</fullName>
    </submittedName>
</protein>
<evidence type="ECO:0000256" key="2">
    <source>
        <dbReference type="ARBA" id="ARBA00022908"/>
    </source>
</evidence>
<keyword evidence="10" id="KW-1185">Reference proteome</keyword>
<sequence length="522" mass="58415">MFEPSYYKRCACKTEAVGEDGQPILGPDGQPKLKELGSDCPKLKQSGHGSWYFYLELEPGENGKRRRVRRGGHATKDDAKIKAREVYDEANAGADVLSDETMQQFLESWLRRKKKLARTTVHSYEEHINNYLIPHLGHIKRRDLRPRHIEAMYDALEEANGKRLTHLARIEELKADAAAKKAAWVRAETQEERRPARAAWIAANAALREGSKGLRKPTGPATIQRINATLSSALGSAVKKGEMSRNWAAMVELPSAKRPRALVWTAPRIEEWKRTGARPSPVMVWTPKLTGSFLDQVADDRLYALWHLLVFRGLRRGEACALPWSEVDLEGGWIHINQQIVEVAYKTFGEEPKADSVRTIPIDRDTVAALRVWKKTQAKERKEWSGDNAWTESGRVFTQEDGTGYHPDWMSRRFKRLVEVLGLPPVRLHDLRHGSATLSLLAGTDIKVVQERLGHSSRQITSDTYTSVLPELMHAEAEALSSIVPRTAAAEEKPDRGEDAAADPGADSDNREGGGDAPTRAA</sequence>
<dbReference type="InterPro" id="IPR011010">
    <property type="entry name" value="DNA_brk_join_enz"/>
</dbReference>
<keyword evidence="3 5" id="KW-0238">DNA-binding</keyword>
<dbReference type="PROSITE" id="PS51898">
    <property type="entry name" value="TYR_RECOMBINASE"/>
    <property type="match status" value="1"/>
</dbReference>
<dbReference type="Pfam" id="PF14659">
    <property type="entry name" value="Phage_int_SAM_3"/>
    <property type="match status" value="1"/>
</dbReference>
<evidence type="ECO:0000256" key="3">
    <source>
        <dbReference type="ARBA" id="ARBA00023125"/>
    </source>
</evidence>
<dbReference type="Pfam" id="PF00589">
    <property type="entry name" value="Phage_integrase"/>
    <property type="match status" value="1"/>
</dbReference>
<evidence type="ECO:0000313" key="10">
    <source>
        <dbReference type="Proteomes" id="UP001499990"/>
    </source>
</evidence>
<proteinExistence type="inferred from homology"/>
<evidence type="ECO:0000259" key="8">
    <source>
        <dbReference type="PROSITE" id="PS51900"/>
    </source>
</evidence>
<evidence type="ECO:0000313" key="9">
    <source>
        <dbReference type="EMBL" id="GAA3371291.1"/>
    </source>
</evidence>
<reference evidence="10" key="1">
    <citation type="journal article" date="2019" name="Int. J. Syst. Evol. Microbiol.">
        <title>The Global Catalogue of Microorganisms (GCM) 10K type strain sequencing project: providing services to taxonomists for standard genome sequencing and annotation.</title>
        <authorList>
            <consortium name="The Broad Institute Genomics Platform"/>
            <consortium name="The Broad Institute Genome Sequencing Center for Infectious Disease"/>
            <person name="Wu L."/>
            <person name="Ma J."/>
        </authorList>
    </citation>
    <scope>NUCLEOTIDE SEQUENCE [LARGE SCALE GENOMIC DNA]</scope>
    <source>
        <strain evidence="10">JCM 9651</strain>
    </source>
</reference>
<gene>
    <name evidence="9" type="ORF">GCM10020367_21370</name>
</gene>
<dbReference type="InterPro" id="IPR050090">
    <property type="entry name" value="Tyrosine_recombinase_XerCD"/>
</dbReference>
<evidence type="ECO:0000256" key="5">
    <source>
        <dbReference type="PROSITE-ProRule" id="PRU01248"/>
    </source>
</evidence>
<dbReference type="PANTHER" id="PTHR30349">
    <property type="entry name" value="PHAGE INTEGRASE-RELATED"/>
    <property type="match status" value="1"/>
</dbReference>
<dbReference type="Proteomes" id="UP001499990">
    <property type="component" value="Unassembled WGS sequence"/>
</dbReference>
<dbReference type="PANTHER" id="PTHR30349:SF41">
    <property type="entry name" value="INTEGRASE_RECOMBINASE PROTEIN MJ0367-RELATED"/>
    <property type="match status" value="1"/>
</dbReference>
<dbReference type="InterPro" id="IPR002104">
    <property type="entry name" value="Integrase_catalytic"/>
</dbReference>
<dbReference type="InterPro" id="IPR004107">
    <property type="entry name" value="Integrase_SAM-like_N"/>
</dbReference>
<dbReference type="PROSITE" id="PS51900">
    <property type="entry name" value="CB"/>
    <property type="match status" value="1"/>
</dbReference>
<evidence type="ECO:0000256" key="1">
    <source>
        <dbReference type="ARBA" id="ARBA00008857"/>
    </source>
</evidence>
<dbReference type="EMBL" id="BAAAYL010000001">
    <property type="protein sequence ID" value="GAA3371291.1"/>
    <property type="molecule type" value="Genomic_DNA"/>
</dbReference>
<organism evidence="9 10">
    <name type="scientific">Streptomyces sannanensis</name>
    <dbReference type="NCBI Taxonomy" id="285536"/>
    <lineage>
        <taxon>Bacteria</taxon>
        <taxon>Bacillati</taxon>
        <taxon>Actinomycetota</taxon>
        <taxon>Actinomycetes</taxon>
        <taxon>Kitasatosporales</taxon>
        <taxon>Streptomycetaceae</taxon>
        <taxon>Streptomyces</taxon>
    </lineage>
</organism>
<dbReference type="Gene3D" id="1.10.150.130">
    <property type="match status" value="1"/>
</dbReference>
<evidence type="ECO:0000256" key="6">
    <source>
        <dbReference type="SAM" id="MobiDB-lite"/>
    </source>
</evidence>
<feature type="region of interest" description="Disordered" evidence="6">
    <location>
        <begin position="480"/>
        <end position="522"/>
    </location>
</feature>
<dbReference type="InterPro" id="IPR013762">
    <property type="entry name" value="Integrase-like_cat_sf"/>
</dbReference>
<dbReference type="RefSeq" id="WP_345036059.1">
    <property type="nucleotide sequence ID" value="NZ_BAAAYL010000001.1"/>
</dbReference>
<evidence type="ECO:0000256" key="4">
    <source>
        <dbReference type="ARBA" id="ARBA00023172"/>
    </source>
</evidence>
<keyword evidence="2" id="KW-0229">DNA integration</keyword>
<dbReference type="InterPro" id="IPR044068">
    <property type="entry name" value="CB"/>
</dbReference>
<name>A0ABP6S9H1_9ACTN</name>
<dbReference type="SUPFAM" id="SSF56349">
    <property type="entry name" value="DNA breaking-rejoining enzymes"/>
    <property type="match status" value="1"/>
</dbReference>